<sequence length="62" mass="7176">MSRHGNIPPYDFKYEFLPVYHISQKEATKQAQQNRAAEGSKGCNSHKKDVKTGTHFLKKRRS</sequence>
<proteinExistence type="predicted"/>
<dbReference type="EMBL" id="AP023420">
    <property type="protein sequence ID" value="BCK83904.1"/>
    <property type="molecule type" value="Genomic_DNA"/>
</dbReference>
<reference evidence="2" key="1">
    <citation type="submission" date="2020-09" db="EMBL/GenBank/DDBJ databases">
        <title>New species isolated from human feces.</title>
        <authorList>
            <person name="Kitahara M."/>
            <person name="Shigeno Y."/>
            <person name="Shime M."/>
            <person name="Matsumoto Y."/>
            <person name="Nakamura S."/>
            <person name="Motooka D."/>
            <person name="Fukuoka S."/>
            <person name="Nishikawa H."/>
            <person name="Benno Y."/>
        </authorList>
    </citation>
    <scope>NUCLEOTIDE SEQUENCE</scope>
    <source>
        <strain evidence="2">MM59</strain>
    </source>
</reference>
<gene>
    <name evidence="2" type="ORF">MM59RIKEN_12230</name>
</gene>
<accession>A0A810Q7F9</accession>
<dbReference type="KEGG" id="pfaa:MM59RIKEN_12230"/>
<feature type="region of interest" description="Disordered" evidence="1">
    <location>
        <begin position="26"/>
        <end position="62"/>
    </location>
</feature>
<evidence type="ECO:0000313" key="3">
    <source>
        <dbReference type="Proteomes" id="UP000679848"/>
    </source>
</evidence>
<keyword evidence="3" id="KW-1185">Reference proteome</keyword>
<name>A0A810Q7F9_9FIRM</name>
<dbReference type="AlphaFoldDB" id="A0A810Q7F9"/>
<evidence type="ECO:0000313" key="2">
    <source>
        <dbReference type="EMBL" id="BCK83904.1"/>
    </source>
</evidence>
<evidence type="ECO:0000256" key="1">
    <source>
        <dbReference type="SAM" id="MobiDB-lite"/>
    </source>
</evidence>
<organism evidence="2 3">
    <name type="scientific">Pusillibacter faecalis</name>
    <dbReference type="NCBI Taxonomy" id="2714358"/>
    <lineage>
        <taxon>Bacteria</taxon>
        <taxon>Bacillati</taxon>
        <taxon>Bacillota</taxon>
        <taxon>Clostridia</taxon>
        <taxon>Eubacteriales</taxon>
        <taxon>Oscillospiraceae</taxon>
        <taxon>Pusillibacter</taxon>
    </lineage>
</organism>
<protein>
    <submittedName>
        <fullName evidence="2">Uncharacterized protein</fullName>
    </submittedName>
</protein>
<dbReference type="Proteomes" id="UP000679848">
    <property type="component" value="Chromosome"/>
</dbReference>